<comment type="caution">
    <text evidence="20">The sequence shown here is derived from an EMBL/GenBank/DDBJ whole genome shotgun (WGS) entry which is preliminary data.</text>
</comment>
<gene>
    <name evidence="20" type="ORF">CLV92_101206</name>
</gene>
<dbReference type="InterPro" id="IPR000374">
    <property type="entry name" value="PC_trans"/>
</dbReference>
<dbReference type="EC" id="2.7.7.41" evidence="6 18"/>
<dbReference type="GO" id="GO:0016024">
    <property type="term" value="P:CDP-diacylglycerol biosynthetic process"/>
    <property type="evidence" value="ECO:0007669"/>
    <property type="project" value="UniProtKB-UniPathway"/>
</dbReference>
<dbReference type="AlphaFoldDB" id="A0A2S6IW95"/>
<dbReference type="Proteomes" id="UP000239485">
    <property type="component" value="Unassembled WGS sequence"/>
</dbReference>
<evidence type="ECO:0000256" key="5">
    <source>
        <dbReference type="ARBA" id="ARBA00010185"/>
    </source>
</evidence>
<keyword evidence="12 18" id="KW-0548">Nucleotidyltransferase</keyword>
<protein>
    <recommendedName>
        <fullName evidence="7 18">Phosphatidate cytidylyltransferase</fullName>
        <ecNumber evidence="6 18">2.7.7.41</ecNumber>
    </recommendedName>
</protein>
<evidence type="ECO:0000256" key="4">
    <source>
        <dbReference type="ARBA" id="ARBA00005189"/>
    </source>
</evidence>
<evidence type="ECO:0000256" key="1">
    <source>
        <dbReference type="ARBA" id="ARBA00001698"/>
    </source>
</evidence>
<keyword evidence="11 18" id="KW-0812">Transmembrane</keyword>
<accession>A0A2S6IW95</accession>
<organism evidence="20 21">
    <name type="scientific">Kineococcus xinjiangensis</name>
    <dbReference type="NCBI Taxonomy" id="512762"/>
    <lineage>
        <taxon>Bacteria</taxon>
        <taxon>Bacillati</taxon>
        <taxon>Actinomycetota</taxon>
        <taxon>Actinomycetes</taxon>
        <taxon>Kineosporiales</taxon>
        <taxon>Kineosporiaceae</taxon>
        <taxon>Kineococcus</taxon>
    </lineage>
</organism>
<dbReference type="GO" id="GO:0005886">
    <property type="term" value="C:plasma membrane"/>
    <property type="evidence" value="ECO:0007669"/>
    <property type="project" value="UniProtKB-SubCell"/>
</dbReference>
<evidence type="ECO:0000256" key="2">
    <source>
        <dbReference type="ARBA" id="ARBA00004651"/>
    </source>
</evidence>
<evidence type="ECO:0000256" key="3">
    <source>
        <dbReference type="ARBA" id="ARBA00005119"/>
    </source>
</evidence>
<evidence type="ECO:0000256" key="8">
    <source>
        <dbReference type="ARBA" id="ARBA00022475"/>
    </source>
</evidence>
<name>A0A2S6IW95_9ACTN</name>
<keyword evidence="9" id="KW-0444">Lipid biosynthesis</keyword>
<dbReference type="EMBL" id="PTJD01000001">
    <property type="protein sequence ID" value="PPK98510.1"/>
    <property type="molecule type" value="Genomic_DNA"/>
</dbReference>
<evidence type="ECO:0000256" key="11">
    <source>
        <dbReference type="ARBA" id="ARBA00022692"/>
    </source>
</evidence>
<feature type="transmembrane region" description="Helical" evidence="19">
    <location>
        <begin position="6"/>
        <end position="36"/>
    </location>
</feature>
<keyword evidence="17" id="KW-1208">Phospholipid metabolism</keyword>
<keyword evidence="15 19" id="KW-0472">Membrane</keyword>
<evidence type="ECO:0000256" key="9">
    <source>
        <dbReference type="ARBA" id="ARBA00022516"/>
    </source>
</evidence>
<dbReference type="PANTHER" id="PTHR46382:SF1">
    <property type="entry name" value="PHOSPHATIDATE CYTIDYLYLTRANSFERASE"/>
    <property type="match status" value="1"/>
</dbReference>
<evidence type="ECO:0000256" key="7">
    <source>
        <dbReference type="ARBA" id="ARBA00019373"/>
    </source>
</evidence>
<dbReference type="RefSeq" id="WP_245886303.1">
    <property type="nucleotide sequence ID" value="NZ_PTJD01000001.1"/>
</dbReference>
<keyword evidence="13 19" id="KW-1133">Transmembrane helix</keyword>
<evidence type="ECO:0000256" key="6">
    <source>
        <dbReference type="ARBA" id="ARBA00012487"/>
    </source>
</evidence>
<keyword evidence="21" id="KW-1185">Reference proteome</keyword>
<evidence type="ECO:0000256" key="10">
    <source>
        <dbReference type="ARBA" id="ARBA00022679"/>
    </source>
</evidence>
<feature type="transmembrane region" description="Helical" evidence="19">
    <location>
        <begin position="103"/>
        <end position="131"/>
    </location>
</feature>
<evidence type="ECO:0000256" key="18">
    <source>
        <dbReference type="RuleBase" id="RU003938"/>
    </source>
</evidence>
<comment type="similarity">
    <text evidence="5 18">Belongs to the CDS family.</text>
</comment>
<feature type="transmembrane region" description="Helical" evidence="19">
    <location>
        <begin position="48"/>
        <end position="68"/>
    </location>
</feature>
<reference evidence="20 21" key="1">
    <citation type="submission" date="2018-02" db="EMBL/GenBank/DDBJ databases">
        <title>Genomic Encyclopedia of Archaeal and Bacterial Type Strains, Phase II (KMG-II): from individual species to whole genera.</title>
        <authorList>
            <person name="Goeker M."/>
        </authorList>
    </citation>
    <scope>NUCLEOTIDE SEQUENCE [LARGE SCALE GENOMIC DNA]</scope>
    <source>
        <strain evidence="20 21">DSM 22857</strain>
    </source>
</reference>
<keyword evidence="16" id="KW-0594">Phospholipid biosynthesis</keyword>
<proteinExistence type="inferred from homology"/>
<keyword evidence="14" id="KW-0443">Lipid metabolism</keyword>
<feature type="transmembrane region" description="Helical" evidence="19">
    <location>
        <begin position="174"/>
        <end position="195"/>
    </location>
</feature>
<dbReference type="PROSITE" id="PS01315">
    <property type="entry name" value="CDS"/>
    <property type="match status" value="1"/>
</dbReference>
<evidence type="ECO:0000256" key="17">
    <source>
        <dbReference type="ARBA" id="ARBA00023264"/>
    </source>
</evidence>
<evidence type="ECO:0000256" key="14">
    <source>
        <dbReference type="ARBA" id="ARBA00023098"/>
    </source>
</evidence>
<evidence type="ECO:0000313" key="21">
    <source>
        <dbReference type="Proteomes" id="UP000239485"/>
    </source>
</evidence>
<feature type="transmembrane region" description="Helical" evidence="19">
    <location>
        <begin position="201"/>
        <end position="220"/>
    </location>
</feature>
<feature type="transmembrane region" description="Helical" evidence="19">
    <location>
        <begin position="137"/>
        <end position="162"/>
    </location>
</feature>
<comment type="subcellular location">
    <subcellularLocation>
        <location evidence="2">Cell membrane</location>
        <topology evidence="2">Multi-pass membrane protein</topology>
    </subcellularLocation>
</comment>
<evidence type="ECO:0000256" key="12">
    <source>
        <dbReference type="ARBA" id="ARBA00022695"/>
    </source>
</evidence>
<evidence type="ECO:0000313" key="20">
    <source>
        <dbReference type="EMBL" id="PPK98510.1"/>
    </source>
</evidence>
<dbReference type="GO" id="GO:0004605">
    <property type="term" value="F:phosphatidate cytidylyltransferase activity"/>
    <property type="evidence" value="ECO:0007669"/>
    <property type="project" value="UniProtKB-EC"/>
</dbReference>
<evidence type="ECO:0000256" key="15">
    <source>
        <dbReference type="ARBA" id="ARBA00023136"/>
    </source>
</evidence>
<dbReference type="PANTHER" id="PTHR46382">
    <property type="entry name" value="PHOSPHATIDATE CYTIDYLYLTRANSFERASE"/>
    <property type="match status" value="1"/>
</dbReference>
<comment type="pathway">
    <text evidence="4">Lipid metabolism.</text>
</comment>
<evidence type="ECO:0000256" key="16">
    <source>
        <dbReference type="ARBA" id="ARBA00023209"/>
    </source>
</evidence>
<comment type="catalytic activity">
    <reaction evidence="1 18">
        <text>a 1,2-diacyl-sn-glycero-3-phosphate + CTP + H(+) = a CDP-1,2-diacyl-sn-glycerol + diphosphate</text>
        <dbReference type="Rhea" id="RHEA:16229"/>
        <dbReference type="ChEBI" id="CHEBI:15378"/>
        <dbReference type="ChEBI" id="CHEBI:33019"/>
        <dbReference type="ChEBI" id="CHEBI:37563"/>
        <dbReference type="ChEBI" id="CHEBI:58332"/>
        <dbReference type="ChEBI" id="CHEBI:58608"/>
        <dbReference type="EC" id="2.7.7.41"/>
    </reaction>
</comment>
<sequence>MASGVGIGLIALVVACLVIRKEAFVVLATVAVVLAVREMAVAFRARHLDVPVVPLVAGAVAIVPAAYVGGPESLFVSYALTVAAVLLWRLTGHTSPEPGVARVLPVADVAGAVFITTYAPFLAGFAMLMLAEPDGPWRILVFILCAVASDIGGFVAGVLFGRHPMAPSVSPKKSWEGMAGSVVLGAVTGAVAVPLALHGSWWVGALLGVAAVLSATVGDLSESLLKRDLGIKDMSNLIPEHGGIMDRLDSLLPTAPVIYLVLHLAVPT</sequence>
<comment type="pathway">
    <text evidence="3 18">Phospholipid metabolism; CDP-diacylglycerol biosynthesis; CDP-diacylglycerol from sn-glycerol 3-phosphate: step 3/3.</text>
</comment>
<dbReference type="UniPathway" id="UPA00557">
    <property type="reaction ID" value="UER00614"/>
</dbReference>
<keyword evidence="8" id="KW-1003">Cell membrane</keyword>
<evidence type="ECO:0000256" key="13">
    <source>
        <dbReference type="ARBA" id="ARBA00022989"/>
    </source>
</evidence>
<dbReference type="Pfam" id="PF01148">
    <property type="entry name" value="CTP_transf_1"/>
    <property type="match status" value="1"/>
</dbReference>
<evidence type="ECO:0000256" key="19">
    <source>
        <dbReference type="SAM" id="Phobius"/>
    </source>
</evidence>
<keyword evidence="10 18" id="KW-0808">Transferase</keyword>